<dbReference type="AlphaFoldDB" id="A0A6N1N3H0"/>
<proteinExistence type="predicted"/>
<dbReference type="EMBL" id="CP054803">
    <property type="protein sequence ID" value="QKU22416.1"/>
    <property type="molecule type" value="Genomic_DNA"/>
</dbReference>
<reference evidence="1 2" key="1">
    <citation type="submission" date="2019-11" db="EMBL/GenBank/DDBJ databases">
        <title>FDA dAtabase for Regulatory Grade micrObial Sequences (FDA-ARGOS): Supporting development and validation of Infectious Disease Dx tests.</title>
        <authorList>
            <person name="Patel R."/>
            <person name="Rucinski S."/>
            <person name="Tallon L."/>
            <person name="Sadzewicz L."/>
            <person name="Vavikolanu K."/>
            <person name="Mehta A."/>
            <person name="Aluvathingal J."/>
            <person name="Nadendla S."/>
            <person name="Nandy P."/>
            <person name="Geyer C."/>
            <person name="Yan Y."/>
            <person name="Sichtig H."/>
        </authorList>
    </citation>
    <scope>NUCLEOTIDE SEQUENCE [LARGE SCALE GENOMIC DNA]</scope>
    <source>
        <strain evidence="1 2">FDAARGOS_557</strain>
    </source>
</reference>
<protein>
    <submittedName>
        <fullName evidence="1">Uncharacterized protein</fullName>
    </submittedName>
</protein>
<dbReference type="RefSeq" id="WP_104516348.1">
    <property type="nucleotide sequence ID" value="NZ_CP054803.1"/>
</dbReference>
<organism evidence="1 2">
    <name type="scientific">Acinetobacter lwoffii</name>
    <dbReference type="NCBI Taxonomy" id="28090"/>
    <lineage>
        <taxon>Bacteria</taxon>
        <taxon>Pseudomonadati</taxon>
        <taxon>Pseudomonadota</taxon>
        <taxon>Gammaproteobacteria</taxon>
        <taxon>Moraxellales</taxon>
        <taxon>Moraxellaceae</taxon>
        <taxon>Acinetobacter</taxon>
    </lineage>
</organism>
<dbReference type="Proteomes" id="UP000509126">
    <property type="component" value="Chromosome"/>
</dbReference>
<accession>A0A6N1N3H0</accession>
<gene>
    <name evidence="1" type="ORF">FOB19_14055</name>
</gene>
<sequence>MKAQNLLDMADREGSIQVDDYEIWIYTQSAIVEDNGSEFAEPNSHEEKGDINLLTAPYWWVSVGIGSCTYPINSADDLQKYLDRLSK</sequence>
<evidence type="ECO:0000313" key="2">
    <source>
        <dbReference type="Proteomes" id="UP000509126"/>
    </source>
</evidence>
<evidence type="ECO:0000313" key="1">
    <source>
        <dbReference type="EMBL" id="QKU22416.1"/>
    </source>
</evidence>
<name>A0A6N1N3H0_ACILW</name>